<dbReference type="Gene3D" id="1.20.1290.10">
    <property type="entry name" value="AhpD-like"/>
    <property type="match status" value="1"/>
</dbReference>
<comment type="caution">
    <text evidence="2">The sequence shown here is derived from an EMBL/GenBank/DDBJ whole genome shotgun (WGS) entry which is preliminary data.</text>
</comment>
<protein>
    <submittedName>
        <fullName evidence="2">Alkylhydroperoxidase</fullName>
    </submittedName>
</protein>
<keyword evidence="3" id="KW-1185">Reference proteome</keyword>
<dbReference type="RefSeq" id="WP_068999597.1">
    <property type="nucleotide sequence ID" value="NZ_MDTQ01000001.1"/>
</dbReference>
<name>A0A1E2VCC8_9GAMM</name>
<feature type="domain" description="Carboxymuconolactone decarboxylase-like" evidence="1">
    <location>
        <begin position="38"/>
        <end position="104"/>
    </location>
</feature>
<evidence type="ECO:0000313" key="3">
    <source>
        <dbReference type="Proteomes" id="UP000094291"/>
    </source>
</evidence>
<sequence length="153" mass="16804">MAQQRLSYQTLSPEAYRGFIATKQALDRCSLDRSSLGHCALDQGLLELVYLRLSQMNGCAFCLAMHAASLRAAGVDEAKLDCLAGWRVSERFDGREKAALGWAESMADIQKDQASDEAFARLQAYFTDAEISDLSCAVALMSALNRLAISMRQ</sequence>
<dbReference type="InterPro" id="IPR004675">
    <property type="entry name" value="AhpD_core"/>
</dbReference>
<dbReference type="GO" id="GO:0051920">
    <property type="term" value="F:peroxiredoxin activity"/>
    <property type="evidence" value="ECO:0007669"/>
    <property type="project" value="InterPro"/>
</dbReference>
<dbReference type="InterPro" id="IPR029032">
    <property type="entry name" value="AhpD-like"/>
</dbReference>
<organism evidence="2 3">
    <name type="scientific">Terasakiispira papahanaumokuakeensis</name>
    <dbReference type="NCBI Taxonomy" id="197479"/>
    <lineage>
        <taxon>Bacteria</taxon>
        <taxon>Pseudomonadati</taxon>
        <taxon>Pseudomonadota</taxon>
        <taxon>Gammaproteobacteria</taxon>
        <taxon>Oceanospirillales</taxon>
        <taxon>Terasakiispira</taxon>
    </lineage>
</organism>
<evidence type="ECO:0000259" key="1">
    <source>
        <dbReference type="Pfam" id="PF02627"/>
    </source>
</evidence>
<dbReference type="SUPFAM" id="SSF69118">
    <property type="entry name" value="AhpD-like"/>
    <property type="match status" value="1"/>
</dbReference>
<gene>
    <name evidence="2" type="ORF">BFW38_14845</name>
</gene>
<dbReference type="PANTHER" id="PTHR34846">
    <property type="entry name" value="4-CARBOXYMUCONOLACTONE DECARBOXYLASE FAMILY PROTEIN (AFU_ORTHOLOGUE AFUA_6G11590)"/>
    <property type="match status" value="1"/>
</dbReference>
<accession>A0A1E2VCC8</accession>
<dbReference type="OrthoDB" id="9801997at2"/>
<keyword evidence="2" id="KW-0575">Peroxidase</keyword>
<reference evidence="2 3" key="1">
    <citation type="submission" date="2016-08" db="EMBL/GenBank/DDBJ databases">
        <authorList>
            <person name="Seilhamer J.J."/>
        </authorList>
    </citation>
    <scope>NUCLEOTIDE SEQUENCE [LARGE SCALE GENOMIC DNA]</scope>
    <source>
        <strain evidence="2 3">PH27A</strain>
    </source>
</reference>
<dbReference type="STRING" id="197479.BFW38_14845"/>
<dbReference type="EMBL" id="MDTQ01000001">
    <property type="protein sequence ID" value="ODC04613.1"/>
    <property type="molecule type" value="Genomic_DNA"/>
</dbReference>
<dbReference type="AlphaFoldDB" id="A0A1E2VCC8"/>
<dbReference type="Proteomes" id="UP000094291">
    <property type="component" value="Unassembled WGS sequence"/>
</dbReference>
<dbReference type="InterPro" id="IPR003779">
    <property type="entry name" value="CMD-like"/>
</dbReference>
<keyword evidence="2" id="KW-0560">Oxidoreductase</keyword>
<dbReference type="PANTHER" id="PTHR34846:SF10">
    <property type="entry name" value="CYTOPLASMIC PROTEIN"/>
    <property type="match status" value="1"/>
</dbReference>
<dbReference type="NCBIfam" id="TIGR00778">
    <property type="entry name" value="ahpD_dom"/>
    <property type="match status" value="1"/>
</dbReference>
<dbReference type="Pfam" id="PF02627">
    <property type="entry name" value="CMD"/>
    <property type="match status" value="1"/>
</dbReference>
<proteinExistence type="predicted"/>
<evidence type="ECO:0000313" key="2">
    <source>
        <dbReference type="EMBL" id="ODC04613.1"/>
    </source>
</evidence>